<organism evidence="2 3">
    <name type="scientific">Aegilops tauschii subsp. strangulata</name>
    <name type="common">Goatgrass</name>
    <dbReference type="NCBI Taxonomy" id="200361"/>
    <lineage>
        <taxon>Eukaryota</taxon>
        <taxon>Viridiplantae</taxon>
        <taxon>Streptophyta</taxon>
        <taxon>Embryophyta</taxon>
        <taxon>Tracheophyta</taxon>
        <taxon>Spermatophyta</taxon>
        <taxon>Magnoliopsida</taxon>
        <taxon>Liliopsida</taxon>
        <taxon>Poales</taxon>
        <taxon>Poaceae</taxon>
        <taxon>BOP clade</taxon>
        <taxon>Pooideae</taxon>
        <taxon>Triticodae</taxon>
        <taxon>Triticeae</taxon>
        <taxon>Triticinae</taxon>
        <taxon>Aegilops</taxon>
    </lineage>
</organism>
<feature type="chain" id="PRO_5047004169" evidence="1">
    <location>
        <begin position="34"/>
        <end position="134"/>
    </location>
</feature>
<reference evidence="3" key="2">
    <citation type="journal article" date="2017" name="Nat. Plants">
        <title>The Aegilops tauschii genome reveals multiple impacts of transposons.</title>
        <authorList>
            <person name="Zhao G."/>
            <person name="Zou C."/>
            <person name="Li K."/>
            <person name="Wang K."/>
            <person name="Li T."/>
            <person name="Gao L."/>
            <person name="Zhang X."/>
            <person name="Wang H."/>
            <person name="Yang Z."/>
            <person name="Liu X."/>
            <person name="Jiang W."/>
            <person name="Mao L."/>
            <person name="Kong X."/>
            <person name="Jiao Y."/>
            <person name="Jia J."/>
        </authorList>
    </citation>
    <scope>NUCLEOTIDE SEQUENCE [LARGE SCALE GENOMIC DNA]</scope>
    <source>
        <strain evidence="3">cv. AL8/78</strain>
    </source>
</reference>
<protein>
    <submittedName>
        <fullName evidence="2">Uncharacterized protein</fullName>
    </submittedName>
</protein>
<reference evidence="3" key="1">
    <citation type="journal article" date="2014" name="Science">
        <title>Ancient hybridizations among the ancestral genomes of bread wheat.</title>
        <authorList>
            <consortium name="International Wheat Genome Sequencing Consortium,"/>
            <person name="Marcussen T."/>
            <person name="Sandve S.R."/>
            <person name="Heier L."/>
            <person name="Spannagl M."/>
            <person name="Pfeifer M."/>
            <person name="Jakobsen K.S."/>
            <person name="Wulff B.B."/>
            <person name="Steuernagel B."/>
            <person name="Mayer K.F."/>
            <person name="Olsen O.A."/>
        </authorList>
    </citation>
    <scope>NUCLEOTIDE SEQUENCE [LARGE SCALE GENOMIC DNA]</scope>
    <source>
        <strain evidence="3">cv. AL8/78</strain>
    </source>
</reference>
<name>A0A453GVQ2_AEGTS</name>
<reference evidence="2" key="4">
    <citation type="submission" date="2019-03" db="UniProtKB">
        <authorList>
            <consortium name="EnsemblPlants"/>
        </authorList>
    </citation>
    <scope>IDENTIFICATION</scope>
</reference>
<evidence type="ECO:0000313" key="2">
    <source>
        <dbReference type="EnsemblPlants" id="AET3Gv21224300.1"/>
    </source>
</evidence>
<evidence type="ECO:0000256" key="1">
    <source>
        <dbReference type="SAM" id="SignalP"/>
    </source>
</evidence>
<evidence type="ECO:0000313" key="3">
    <source>
        <dbReference type="Proteomes" id="UP000015105"/>
    </source>
</evidence>
<dbReference type="AlphaFoldDB" id="A0A453GVQ2"/>
<dbReference type="Proteomes" id="UP000015105">
    <property type="component" value="Chromosome 3D"/>
</dbReference>
<dbReference type="Gramene" id="AET3Gv21224300.1">
    <property type="protein sequence ID" value="AET3Gv21224300.1"/>
    <property type="gene ID" value="AET3Gv21224300"/>
</dbReference>
<sequence>MSTRVMAPAKNIGAARILVIVMVATALLPSSSATVTKSDENLFKFALAGLISSVLDDVIAATPPAKIPEVKAAGEKQVQLASAKVNTAKGDKAKLDAFMLAYKKVGEQVLAAPPAQKFSIMEKGFTEAASSPAP</sequence>
<proteinExistence type="predicted"/>
<dbReference type="EnsemblPlants" id="AET3Gv21224300.1">
    <property type="protein sequence ID" value="AET3Gv21224300.1"/>
    <property type="gene ID" value="AET3Gv21224300"/>
</dbReference>
<feature type="signal peptide" evidence="1">
    <location>
        <begin position="1"/>
        <end position="33"/>
    </location>
</feature>
<reference evidence="2" key="3">
    <citation type="journal article" date="2017" name="Nature">
        <title>Genome sequence of the progenitor of the wheat D genome Aegilops tauschii.</title>
        <authorList>
            <person name="Luo M.C."/>
            <person name="Gu Y.Q."/>
            <person name="Puiu D."/>
            <person name="Wang H."/>
            <person name="Twardziok S.O."/>
            <person name="Deal K.R."/>
            <person name="Huo N."/>
            <person name="Zhu T."/>
            <person name="Wang L."/>
            <person name="Wang Y."/>
            <person name="McGuire P.E."/>
            <person name="Liu S."/>
            <person name="Long H."/>
            <person name="Ramasamy R.K."/>
            <person name="Rodriguez J.C."/>
            <person name="Van S.L."/>
            <person name="Yuan L."/>
            <person name="Wang Z."/>
            <person name="Xia Z."/>
            <person name="Xiao L."/>
            <person name="Anderson O.D."/>
            <person name="Ouyang S."/>
            <person name="Liang Y."/>
            <person name="Zimin A.V."/>
            <person name="Pertea G."/>
            <person name="Qi P."/>
            <person name="Bennetzen J.L."/>
            <person name="Dai X."/>
            <person name="Dawson M.W."/>
            <person name="Muller H.G."/>
            <person name="Kugler K."/>
            <person name="Rivarola-Duarte L."/>
            <person name="Spannagl M."/>
            <person name="Mayer K.F.X."/>
            <person name="Lu F.H."/>
            <person name="Bevan M.W."/>
            <person name="Leroy P."/>
            <person name="Li P."/>
            <person name="You F.M."/>
            <person name="Sun Q."/>
            <person name="Liu Z."/>
            <person name="Lyons E."/>
            <person name="Wicker T."/>
            <person name="Salzberg S.L."/>
            <person name="Devos K.M."/>
            <person name="Dvorak J."/>
        </authorList>
    </citation>
    <scope>NUCLEOTIDE SEQUENCE [LARGE SCALE GENOMIC DNA]</scope>
    <source>
        <strain evidence="2">cv. AL8/78</strain>
    </source>
</reference>
<keyword evidence="3" id="KW-1185">Reference proteome</keyword>
<reference evidence="2" key="5">
    <citation type="journal article" date="2021" name="G3 (Bethesda)">
        <title>Aegilops tauschii genome assembly Aet v5.0 features greater sequence contiguity and improved annotation.</title>
        <authorList>
            <person name="Wang L."/>
            <person name="Zhu T."/>
            <person name="Rodriguez J.C."/>
            <person name="Deal K.R."/>
            <person name="Dubcovsky J."/>
            <person name="McGuire P.E."/>
            <person name="Lux T."/>
            <person name="Spannagl M."/>
            <person name="Mayer K.F.X."/>
            <person name="Baldrich P."/>
            <person name="Meyers B.C."/>
            <person name="Huo N."/>
            <person name="Gu Y.Q."/>
            <person name="Zhou H."/>
            <person name="Devos K.M."/>
            <person name="Bennetzen J.L."/>
            <person name="Unver T."/>
            <person name="Budak H."/>
            <person name="Gulick P.J."/>
            <person name="Galiba G."/>
            <person name="Kalapos B."/>
            <person name="Nelson D.R."/>
            <person name="Li P."/>
            <person name="You F.M."/>
            <person name="Luo M.C."/>
            <person name="Dvorak J."/>
        </authorList>
    </citation>
    <scope>NUCLEOTIDE SEQUENCE [LARGE SCALE GENOMIC DNA]</scope>
    <source>
        <strain evidence="2">cv. AL8/78</strain>
    </source>
</reference>
<keyword evidence="1" id="KW-0732">Signal</keyword>
<dbReference type="STRING" id="200361.A0A453GVQ2"/>
<accession>A0A453GVQ2</accession>